<accession>Q8VKR2</accession>
<dbReference type="Proteomes" id="UP000001020">
    <property type="component" value="Chromosome"/>
</dbReference>
<sequence>MASSSSLPLLRHCVSDDQVTVVGFDGDDLGKTARRIAALVVQRAIFLNDRNTAVAHSGDDAVLGHAVLPGVPRDPDPLHASSMYSILGMCQSVNGRPFDAIALVSVRLCHVQTDPTDSCGGRDRPGQLPCAPLDYHRHH</sequence>
<keyword evidence="2" id="KW-1185">Reference proteome</keyword>
<dbReference type="KEGG" id="mtc:MT0130"/>
<dbReference type="EMBL" id="AE000516">
    <property type="protein sequence ID" value="AAK44354.1"/>
    <property type="molecule type" value="Genomic_DNA"/>
</dbReference>
<gene>
    <name evidence="1" type="ordered locus">MT0130</name>
</gene>
<organism evidence="1 2">
    <name type="scientific">Mycobacterium tuberculosis (strain CDC 1551 / Oshkosh)</name>
    <dbReference type="NCBI Taxonomy" id="83331"/>
    <lineage>
        <taxon>Bacteria</taxon>
        <taxon>Bacillati</taxon>
        <taxon>Actinomycetota</taxon>
        <taxon>Actinomycetes</taxon>
        <taxon>Mycobacteriales</taxon>
        <taxon>Mycobacteriaceae</taxon>
        <taxon>Mycobacterium</taxon>
        <taxon>Mycobacterium tuberculosis complex</taxon>
    </lineage>
</organism>
<proteinExistence type="predicted"/>
<evidence type="ECO:0000313" key="2">
    <source>
        <dbReference type="Proteomes" id="UP000001020"/>
    </source>
</evidence>
<evidence type="ECO:0000313" key="1">
    <source>
        <dbReference type="EMBL" id="AAK44354.1"/>
    </source>
</evidence>
<name>Q8VKR2_MYCTO</name>
<dbReference type="AlphaFoldDB" id="Q8VKR2"/>
<reference evidence="1 2" key="1">
    <citation type="journal article" date="2002" name="J. Bacteriol.">
        <title>Whole-genome comparison of Mycobacterium tuberculosis clinical and laboratory strains.</title>
        <authorList>
            <person name="Fleischmann R.D."/>
            <person name="Alland D."/>
            <person name="Eisen J.A."/>
            <person name="Carpenter L."/>
            <person name="White O."/>
            <person name="Peterson J."/>
            <person name="DeBoy R."/>
            <person name="Dodson R."/>
            <person name="Gwinn M."/>
            <person name="Haft D."/>
            <person name="Hickey E."/>
            <person name="Kolonay J.F."/>
            <person name="Nelson W.C."/>
            <person name="Umayam L.A."/>
            <person name="Ermolaeva M."/>
            <person name="Salzberg S.L."/>
            <person name="Delcher A."/>
            <person name="Utterback T."/>
            <person name="Weidman J."/>
            <person name="Khouri H."/>
            <person name="Gill J."/>
            <person name="Mikula A."/>
            <person name="Bishai W."/>
            <person name="Jacobs Jr W.R.Jr."/>
            <person name="Venter J.C."/>
            <person name="Fraser C.M."/>
        </authorList>
    </citation>
    <scope>NUCLEOTIDE SEQUENCE [LARGE SCALE GENOMIC DNA]</scope>
    <source>
        <strain evidence="2">CDC 1551 / Oshkosh</strain>
    </source>
</reference>
<dbReference type="HOGENOM" id="CLU_1842932_0_0_11"/>
<protein>
    <submittedName>
        <fullName evidence="1">Uncharacterized protein</fullName>
    </submittedName>
</protein>